<proteinExistence type="predicted"/>
<organism evidence="1">
    <name type="scientific">Desulfitobacterium hafniense</name>
    <name type="common">Desulfitobacterium frappieri</name>
    <dbReference type="NCBI Taxonomy" id="49338"/>
    <lineage>
        <taxon>Bacteria</taxon>
        <taxon>Bacillati</taxon>
        <taxon>Bacillota</taxon>
        <taxon>Clostridia</taxon>
        <taxon>Eubacteriales</taxon>
        <taxon>Desulfitobacteriaceae</taxon>
        <taxon>Desulfitobacterium</taxon>
    </lineage>
</organism>
<dbReference type="PATRIC" id="fig|49338.4.peg.901"/>
<accession>A0A098AVV4</accession>
<evidence type="ECO:0000313" key="1">
    <source>
        <dbReference type="EMBL" id="CDX00724.1"/>
    </source>
</evidence>
<gene>
    <name evidence="1" type="ORF">DPCES_0837</name>
</gene>
<dbReference type="AlphaFoldDB" id="A0A098AVV4"/>
<dbReference type="RefSeq" id="WP_208925312.1">
    <property type="nucleotide sequence ID" value="NZ_JAYFNZ010000025.1"/>
</dbReference>
<dbReference type="EMBL" id="LK996017">
    <property type="protein sequence ID" value="CDX00724.1"/>
    <property type="molecule type" value="Genomic_DNA"/>
</dbReference>
<sequence>MSDLEWVLAIPHEQAFKRMEEPWGGAKTNYLTGIKETLEENYGPIHFTRLYFGEEFCERALSTGKALEEAVAAAEERGWGFTYVTPYLTETGLTKVRRLLDILAQINPEAEVVINDWGVLDWVTEHHPTFTPVLGRLMNKIIRDPRMPDSLRNSPDQAVMHKFRTCNLAGGEMKDLLDQYQVKRMELDYPPQGLDPNLPAWGYDISLYIPYGVIMTGRICLMQSWGLAAGEKFRTTGPCPRRCRLGWLELSDPSGRVKKDKDWQIIQKGNTVFYRQNKEFLAEILTEAEKTGVSRMIFQPEPI</sequence>
<name>A0A098AVV4_DESHA</name>
<protein>
    <submittedName>
        <fullName evidence="1">Uncharacterized protein</fullName>
    </submittedName>
</protein>
<reference evidence="1" key="1">
    <citation type="submission" date="2014-07" db="EMBL/GenBank/DDBJ databases">
        <authorList>
            <person name="Hornung V.Bastian."/>
        </authorList>
    </citation>
    <scope>NUCLEOTIDE SEQUENCE</scope>
    <source>
        <strain evidence="1">PCE-S</strain>
    </source>
</reference>